<keyword evidence="6 10" id="KW-0210">Decarboxylase</keyword>
<evidence type="ECO:0000256" key="5">
    <source>
        <dbReference type="ARBA" id="ARBA00022741"/>
    </source>
</evidence>
<dbReference type="CDD" id="cd00484">
    <property type="entry name" value="PEPCK_ATP"/>
    <property type="match status" value="1"/>
</dbReference>
<dbReference type="UniPathway" id="UPA00138"/>
<dbReference type="RefSeq" id="WP_142453070.1">
    <property type="nucleotide sequence ID" value="NZ_FXTP01000002.1"/>
</dbReference>
<dbReference type="Gene3D" id="3.90.228.20">
    <property type="match status" value="1"/>
</dbReference>
<keyword evidence="10" id="KW-0464">Manganese</keyword>
<dbReference type="EMBL" id="FXTP01000002">
    <property type="protein sequence ID" value="SMO42497.1"/>
    <property type="molecule type" value="Genomic_DNA"/>
</dbReference>
<accession>A0A521B5W1</accession>
<dbReference type="GO" id="GO:0004612">
    <property type="term" value="F:phosphoenolpyruvate carboxykinase (ATP) activity"/>
    <property type="evidence" value="ECO:0007669"/>
    <property type="project" value="UniProtKB-UniRule"/>
</dbReference>
<dbReference type="Pfam" id="PF01293">
    <property type="entry name" value="PEPCK_ATP"/>
    <property type="match status" value="1"/>
</dbReference>
<dbReference type="HAMAP" id="MF_00453">
    <property type="entry name" value="PEPCK_ATP"/>
    <property type="match status" value="1"/>
</dbReference>
<keyword evidence="11" id="KW-0670">Pyruvate</keyword>
<feature type="binding site" evidence="10">
    <location>
        <position position="218"/>
    </location>
    <ligand>
        <name>Mn(2+)</name>
        <dbReference type="ChEBI" id="CHEBI:29035"/>
    </ligand>
</feature>
<dbReference type="PANTHER" id="PTHR30031">
    <property type="entry name" value="PHOSPHOENOLPYRUVATE CARBOXYKINASE ATP"/>
    <property type="match status" value="1"/>
</dbReference>
<dbReference type="Gene3D" id="2.170.8.10">
    <property type="entry name" value="Phosphoenolpyruvate Carboxykinase, domain 2"/>
    <property type="match status" value="1"/>
</dbReference>
<comment type="pathway">
    <text evidence="1 10">Carbohydrate biosynthesis; gluconeogenesis.</text>
</comment>
<keyword evidence="10" id="KW-0963">Cytoplasm</keyword>
<reference evidence="11 12" key="1">
    <citation type="submission" date="2017-05" db="EMBL/GenBank/DDBJ databases">
        <authorList>
            <person name="Varghese N."/>
            <person name="Submissions S."/>
        </authorList>
    </citation>
    <scope>NUCLEOTIDE SEQUENCE [LARGE SCALE GENOMIC DNA]</scope>
    <source>
        <strain evidence="11 12">DSM 21985</strain>
    </source>
</reference>
<keyword evidence="7 10" id="KW-0067">ATP-binding</keyword>
<dbReference type="GO" id="GO:0005524">
    <property type="term" value="F:ATP binding"/>
    <property type="evidence" value="ECO:0007669"/>
    <property type="project" value="UniProtKB-UniRule"/>
</dbReference>
<feature type="binding site" evidence="10">
    <location>
        <position position="218"/>
    </location>
    <ligand>
        <name>ATP</name>
        <dbReference type="ChEBI" id="CHEBI:30616"/>
    </ligand>
</feature>
<evidence type="ECO:0000256" key="1">
    <source>
        <dbReference type="ARBA" id="ARBA00004742"/>
    </source>
</evidence>
<dbReference type="FunFam" id="2.170.8.10:FF:000001">
    <property type="entry name" value="Phosphoenolpyruvate carboxykinase (ATP)"/>
    <property type="match status" value="1"/>
</dbReference>
<feature type="binding site" evidence="10">
    <location>
        <position position="56"/>
    </location>
    <ligand>
        <name>substrate</name>
    </ligand>
</feature>
<dbReference type="OrthoDB" id="9806325at2"/>
<feature type="binding site" evidence="10">
    <location>
        <position position="199"/>
    </location>
    <ligand>
        <name>Mn(2+)</name>
        <dbReference type="ChEBI" id="CHEBI:29035"/>
    </ligand>
</feature>
<keyword evidence="11" id="KW-0418">Kinase</keyword>
<keyword evidence="11" id="KW-0808">Transferase</keyword>
<evidence type="ECO:0000256" key="6">
    <source>
        <dbReference type="ARBA" id="ARBA00022793"/>
    </source>
</evidence>
<feature type="binding site" evidence="10">
    <location>
        <position position="284"/>
    </location>
    <ligand>
        <name>ATP</name>
        <dbReference type="ChEBI" id="CHEBI:30616"/>
    </ligand>
</feature>
<feature type="binding site" evidence="10">
    <location>
        <position position="193"/>
    </location>
    <ligand>
        <name>substrate</name>
    </ligand>
</feature>
<keyword evidence="10" id="KW-0479">Metal-binding</keyword>
<name>A0A521B5W1_9BACT</name>
<dbReference type="NCBIfam" id="TIGR00224">
    <property type="entry name" value="pckA"/>
    <property type="match status" value="1"/>
</dbReference>
<comment type="cofactor">
    <cofactor evidence="10">
        <name>Mn(2+)</name>
        <dbReference type="ChEBI" id="CHEBI:29035"/>
    </cofactor>
    <text evidence="10">Binds 1 Mn(2+) ion per subunit.</text>
</comment>
<dbReference type="GO" id="GO:0016301">
    <property type="term" value="F:kinase activity"/>
    <property type="evidence" value="ECO:0007669"/>
    <property type="project" value="UniProtKB-KW"/>
</dbReference>
<feature type="binding site" evidence="10">
    <location>
        <position position="321"/>
    </location>
    <ligand>
        <name>ATP</name>
        <dbReference type="ChEBI" id="CHEBI:30616"/>
    </ligand>
</feature>
<feature type="binding site" evidence="10">
    <location>
        <position position="256"/>
    </location>
    <ligand>
        <name>Mn(2+)</name>
        <dbReference type="ChEBI" id="CHEBI:29035"/>
    </ligand>
</feature>
<dbReference type="AlphaFoldDB" id="A0A521B5W1"/>
<feature type="binding site" evidence="10">
    <location>
        <position position="446"/>
    </location>
    <ligand>
        <name>ATP</name>
        <dbReference type="ChEBI" id="CHEBI:30616"/>
    </ligand>
</feature>
<keyword evidence="12" id="KW-1185">Reference proteome</keyword>
<comment type="subcellular location">
    <subcellularLocation>
        <location evidence="10">Cytoplasm</location>
    </subcellularLocation>
</comment>
<keyword evidence="4 10" id="KW-0312">Gluconeogenesis</keyword>
<dbReference type="InterPro" id="IPR008210">
    <property type="entry name" value="PEP_carboxykinase_N"/>
</dbReference>
<dbReference type="EC" id="4.1.1.49" evidence="3 10"/>
<evidence type="ECO:0000256" key="2">
    <source>
        <dbReference type="ARBA" id="ARBA00006052"/>
    </source>
</evidence>
<evidence type="ECO:0000256" key="10">
    <source>
        <dbReference type="HAMAP-Rule" id="MF_00453"/>
    </source>
</evidence>
<comment type="similarity">
    <text evidence="2 10">Belongs to the phosphoenolpyruvate carboxykinase (ATP) family.</text>
</comment>
<evidence type="ECO:0000256" key="8">
    <source>
        <dbReference type="ARBA" id="ARBA00023239"/>
    </source>
</evidence>
<dbReference type="Proteomes" id="UP000317557">
    <property type="component" value="Unassembled WGS sequence"/>
</dbReference>
<dbReference type="NCBIfam" id="NF006821">
    <property type="entry name" value="PRK09344.1-3"/>
    <property type="match status" value="1"/>
</dbReference>
<keyword evidence="8 10" id="KW-0456">Lyase</keyword>
<evidence type="ECO:0000256" key="3">
    <source>
        <dbReference type="ARBA" id="ARBA00012363"/>
    </source>
</evidence>
<dbReference type="InterPro" id="IPR013035">
    <property type="entry name" value="PEP_carboxykinase_C"/>
</dbReference>
<evidence type="ECO:0000256" key="4">
    <source>
        <dbReference type="ARBA" id="ARBA00022432"/>
    </source>
</evidence>
<evidence type="ECO:0000313" key="11">
    <source>
        <dbReference type="EMBL" id="SMO42497.1"/>
    </source>
</evidence>
<proteinExistence type="inferred from homology"/>
<feature type="binding site" evidence="10">
    <location>
        <begin position="235"/>
        <end position="243"/>
    </location>
    <ligand>
        <name>ATP</name>
        <dbReference type="ChEBI" id="CHEBI:30616"/>
    </ligand>
</feature>
<dbReference type="PROSITE" id="PS00532">
    <property type="entry name" value="PEPCK_ATP"/>
    <property type="match status" value="1"/>
</dbReference>
<dbReference type="InterPro" id="IPR015994">
    <property type="entry name" value="PEPCK_ATP_CS"/>
</dbReference>
<evidence type="ECO:0000256" key="7">
    <source>
        <dbReference type="ARBA" id="ARBA00022840"/>
    </source>
</evidence>
<feature type="binding site" evidence="10">
    <location>
        <position position="321"/>
    </location>
    <ligand>
        <name>substrate</name>
    </ligand>
</feature>
<dbReference type="InterPro" id="IPR001272">
    <property type="entry name" value="PEP_carboxykinase_ATP"/>
</dbReference>
<dbReference type="SUPFAM" id="SSF68923">
    <property type="entry name" value="PEP carboxykinase N-terminal domain"/>
    <property type="match status" value="1"/>
</dbReference>
<feature type="binding site" evidence="10">
    <location>
        <position position="199"/>
    </location>
    <ligand>
        <name>substrate</name>
    </ligand>
</feature>
<dbReference type="NCBIfam" id="NF006820">
    <property type="entry name" value="PRK09344.1-2"/>
    <property type="match status" value="1"/>
</dbReference>
<organism evidence="11 12">
    <name type="scientific">Gracilimonas mengyeensis</name>
    <dbReference type="NCBI Taxonomy" id="1302730"/>
    <lineage>
        <taxon>Bacteria</taxon>
        <taxon>Pseudomonadati</taxon>
        <taxon>Balneolota</taxon>
        <taxon>Balneolia</taxon>
        <taxon>Balneolales</taxon>
        <taxon>Balneolaceae</taxon>
        <taxon>Gracilimonas</taxon>
    </lineage>
</organism>
<sequence>MAAKEFNLSKHDINVEKIFRNPAPATFYEEAIKYDSGSAIAKNGALIVRSGKRTGRSPADKRVVNTPDVSDNIWWGDINISLDEHTFNINHQRATDYLNTCERLYVIDGFAGWDPKYRLKVRIIAERPYHGLFMHNMLIRPTEEELENFGEPDFVVYNAGKFPANKYTEGMTSDASVDVNFNRGEMVILGTEYAGEMKKGVFTVMHYLMPIKNVLSMHCSANEGKDKDDVALFFGLSGTGKTTLSADNSRKLIGDDEHCWSDDGVFNIEGGCYAKTINLSEENEPEIFNAIKFGTVLENVGYDENSRVVDYKDVSITQNTRASYPIEYIDNAKVPCETGHPKNIIFLTYDAFGVLPPVSKLTPEQAMYHFISGYTAKVAGTEMGVTEPQATFSACFGAAFLVWPPAKYAEMLAEKMRKHGSNAWLVNTGITGGPYGTGSRMDLKSTRAIINAIHAGELQDAPTVTDDVFGFEIPTECPNVKSEILQPRNTWDNAVEYDKQAEKLGRLFAKNFEKYKADSSDEIINAGPKVGVEA</sequence>
<dbReference type="PANTHER" id="PTHR30031:SF0">
    <property type="entry name" value="PHOSPHOENOLPYRUVATE CARBOXYKINASE (ATP)"/>
    <property type="match status" value="1"/>
</dbReference>
<dbReference type="PIRSF" id="PIRSF006294">
    <property type="entry name" value="PEP_crbxkin"/>
    <property type="match status" value="1"/>
</dbReference>
<gene>
    <name evidence="10" type="primary">pckA</name>
    <name evidence="11" type="ORF">SAMN06265219_10246</name>
</gene>
<dbReference type="SUPFAM" id="SSF53795">
    <property type="entry name" value="PEP carboxykinase-like"/>
    <property type="match status" value="1"/>
</dbReference>
<dbReference type="GO" id="GO:0005829">
    <property type="term" value="C:cytosol"/>
    <property type="evidence" value="ECO:0007669"/>
    <property type="project" value="TreeGrafter"/>
</dbReference>
<dbReference type="GO" id="GO:0046872">
    <property type="term" value="F:metal ion binding"/>
    <property type="evidence" value="ECO:0007669"/>
    <property type="project" value="UniProtKB-KW"/>
</dbReference>
<dbReference type="GO" id="GO:0006094">
    <property type="term" value="P:gluconeogenesis"/>
    <property type="evidence" value="ECO:0007669"/>
    <property type="project" value="UniProtKB-UniRule"/>
</dbReference>
<evidence type="ECO:0000313" key="12">
    <source>
        <dbReference type="Proteomes" id="UP000317557"/>
    </source>
</evidence>
<dbReference type="Gene3D" id="3.40.449.10">
    <property type="entry name" value="Phosphoenolpyruvate Carboxykinase, domain 1"/>
    <property type="match status" value="1"/>
</dbReference>
<comment type="function">
    <text evidence="10">Involved in the gluconeogenesis. Catalyzes the conversion of oxaloacetate (OAA) to phosphoenolpyruvate (PEP) through direct phosphoryl transfer between the nucleoside triphosphate and OAA.</text>
</comment>
<keyword evidence="5 10" id="KW-0547">Nucleotide-binding</keyword>
<comment type="catalytic activity">
    <reaction evidence="9 10">
        <text>oxaloacetate + ATP = phosphoenolpyruvate + ADP + CO2</text>
        <dbReference type="Rhea" id="RHEA:18617"/>
        <dbReference type="ChEBI" id="CHEBI:16452"/>
        <dbReference type="ChEBI" id="CHEBI:16526"/>
        <dbReference type="ChEBI" id="CHEBI:30616"/>
        <dbReference type="ChEBI" id="CHEBI:58702"/>
        <dbReference type="ChEBI" id="CHEBI:456216"/>
        <dbReference type="EC" id="4.1.1.49"/>
    </reaction>
</comment>
<protein>
    <recommendedName>
        <fullName evidence="3 10">Phosphoenolpyruvate carboxykinase (ATP)</fullName>
        <shortName evidence="10">PCK</shortName>
        <shortName evidence="10">PEP carboxykinase</shortName>
        <shortName evidence="10">PEPCK</shortName>
        <ecNumber evidence="3 10">4.1.1.49</ecNumber>
    </recommendedName>
</protein>
<comment type="caution">
    <text evidence="10">Lacks conserved residue(s) required for the propagation of feature annotation.</text>
</comment>
<evidence type="ECO:0000256" key="9">
    <source>
        <dbReference type="ARBA" id="ARBA00047371"/>
    </source>
</evidence>
<feature type="binding site" evidence="10">
    <location>
        <position position="199"/>
    </location>
    <ligand>
        <name>ATP</name>
        <dbReference type="ChEBI" id="CHEBI:30616"/>
    </ligand>
</feature>